<feature type="transmembrane region" description="Helical" evidence="1">
    <location>
        <begin position="112"/>
        <end position="132"/>
    </location>
</feature>
<keyword evidence="3" id="KW-1185">Reference proteome</keyword>
<dbReference type="PANTHER" id="PTHR37814:SF1">
    <property type="entry name" value="MEMBRANE PROTEIN"/>
    <property type="match status" value="1"/>
</dbReference>
<evidence type="ECO:0008006" key="4">
    <source>
        <dbReference type="Google" id="ProtNLM"/>
    </source>
</evidence>
<feature type="transmembrane region" description="Helical" evidence="1">
    <location>
        <begin position="296"/>
        <end position="316"/>
    </location>
</feature>
<organism evidence="2 3">
    <name type="scientific">Tigheibacillus halophilus</name>
    <dbReference type="NCBI Taxonomy" id="361280"/>
    <lineage>
        <taxon>Bacteria</taxon>
        <taxon>Bacillati</taxon>
        <taxon>Bacillota</taxon>
        <taxon>Bacilli</taxon>
        <taxon>Bacillales</taxon>
        <taxon>Bacillaceae</taxon>
        <taxon>Tigheibacillus</taxon>
    </lineage>
</organism>
<feature type="transmembrane region" description="Helical" evidence="1">
    <location>
        <begin position="180"/>
        <end position="204"/>
    </location>
</feature>
<evidence type="ECO:0000313" key="2">
    <source>
        <dbReference type="EMBL" id="MDY0394541.1"/>
    </source>
</evidence>
<feature type="transmembrane region" description="Helical" evidence="1">
    <location>
        <begin position="139"/>
        <end position="160"/>
    </location>
</feature>
<feature type="transmembrane region" description="Helical" evidence="1">
    <location>
        <begin position="322"/>
        <end position="342"/>
    </location>
</feature>
<name>A0ABU5C6Q1_9BACI</name>
<dbReference type="EMBL" id="JAWDIP010000003">
    <property type="protein sequence ID" value="MDY0394541.1"/>
    <property type="molecule type" value="Genomic_DNA"/>
</dbReference>
<keyword evidence="1" id="KW-0472">Membrane</keyword>
<feature type="transmembrane region" description="Helical" evidence="1">
    <location>
        <begin position="33"/>
        <end position="53"/>
    </location>
</feature>
<evidence type="ECO:0000256" key="1">
    <source>
        <dbReference type="SAM" id="Phobius"/>
    </source>
</evidence>
<protein>
    <recommendedName>
        <fullName evidence="4">Membrane protein YkvI</fullName>
    </recommendedName>
</protein>
<feature type="transmembrane region" description="Helical" evidence="1">
    <location>
        <begin position="85"/>
        <end position="106"/>
    </location>
</feature>
<reference evidence="2 3" key="1">
    <citation type="submission" date="2023-10" db="EMBL/GenBank/DDBJ databases">
        <title>Virgibacillus halophilus 5B73C genome.</title>
        <authorList>
            <person name="Miliotis G."/>
            <person name="Sengupta P."/>
            <person name="Hameed A."/>
            <person name="Chuvochina M."/>
            <person name="Mcdonagh F."/>
            <person name="Simpson A.C."/>
            <person name="Singh N.K."/>
            <person name="Rekha P.D."/>
            <person name="Raman K."/>
            <person name="Hugenholtz P."/>
            <person name="Venkateswaran K."/>
        </authorList>
    </citation>
    <scope>NUCLEOTIDE SEQUENCE [LARGE SCALE GENOMIC DNA]</scope>
    <source>
        <strain evidence="2 3">5B73C</strain>
    </source>
</reference>
<proteinExistence type="predicted"/>
<dbReference type="InterPro" id="IPR038728">
    <property type="entry name" value="YkvI-like"/>
</dbReference>
<keyword evidence="1" id="KW-1133">Transmembrane helix</keyword>
<feature type="transmembrane region" description="Helical" evidence="1">
    <location>
        <begin position="216"/>
        <end position="240"/>
    </location>
</feature>
<feature type="transmembrane region" description="Helical" evidence="1">
    <location>
        <begin position="260"/>
        <end position="284"/>
    </location>
</feature>
<gene>
    <name evidence="2" type="ORF">RWE15_08915</name>
</gene>
<sequence length="360" mass="38271">MRKSLEIAGAYIGLLVGAGFASGQEVMQFFTSFGWGGLIGTGIATLLFAFLGVQIMQIGSRLQTVSHRDVIYHICGKYIGTGIDILVTFFLFGVATVMLAGSGSIFQQQFSISPVVGALILTVLVILTLCLNVKKVISIISMITPLLLVLIFVITLYSVFTNHTDLGKLSDAADQQSAAPNWLMGGLLYVSYNIAAGISMLAIIGGTVKEKKVASLGGLLGGLGLGLLLFLINLALFMNADKIQGADMPTLLLATDLSPVTGFLMTIALLGMIYNTAVGMLYAFTARFVQPGTRKFKGSVVLVCLLSFCVSFIGFIQLVGSVYPVTGYLGFILIVAILFAWIKGSKDKHSETADYEGKAL</sequence>
<dbReference type="RefSeq" id="WP_390354519.1">
    <property type="nucleotide sequence ID" value="NZ_JBHUIZ010000005.1"/>
</dbReference>
<accession>A0ABU5C6Q1</accession>
<comment type="caution">
    <text evidence="2">The sequence shown here is derived from an EMBL/GenBank/DDBJ whole genome shotgun (WGS) entry which is preliminary data.</text>
</comment>
<evidence type="ECO:0000313" key="3">
    <source>
        <dbReference type="Proteomes" id="UP001281447"/>
    </source>
</evidence>
<keyword evidence="1" id="KW-0812">Transmembrane</keyword>
<dbReference type="Proteomes" id="UP001281447">
    <property type="component" value="Unassembled WGS sequence"/>
</dbReference>
<dbReference type="PANTHER" id="PTHR37814">
    <property type="entry name" value="CONSERVED MEMBRANE PROTEIN"/>
    <property type="match status" value="1"/>
</dbReference>